<dbReference type="EMBL" id="AWQU01000086">
    <property type="protein sequence ID" value="KFB07303.1"/>
    <property type="molecule type" value="Genomic_DNA"/>
</dbReference>
<dbReference type="SUPFAM" id="SSF53383">
    <property type="entry name" value="PLP-dependent transferases"/>
    <property type="match status" value="1"/>
</dbReference>
<comment type="cofactor">
    <cofactor evidence="1 7">
        <name>pyridoxal 5'-phosphate</name>
        <dbReference type="ChEBI" id="CHEBI:597326"/>
    </cofactor>
</comment>
<evidence type="ECO:0000259" key="8">
    <source>
        <dbReference type="Pfam" id="PF00155"/>
    </source>
</evidence>
<evidence type="ECO:0000256" key="1">
    <source>
        <dbReference type="ARBA" id="ARBA00001933"/>
    </source>
</evidence>
<keyword evidence="4 7" id="KW-0032">Aminotransferase</keyword>
<evidence type="ECO:0000256" key="7">
    <source>
        <dbReference type="RuleBase" id="RU000481"/>
    </source>
</evidence>
<evidence type="ECO:0000313" key="9">
    <source>
        <dbReference type="EMBL" id="KFB07303.1"/>
    </source>
</evidence>
<dbReference type="Pfam" id="PF00155">
    <property type="entry name" value="Aminotran_1_2"/>
    <property type="match status" value="1"/>
</dbReference>
<dbReference type="RefSeq" id="WP_004024941.1">
    <property type="nucleotide sequence ID" value="NZ_AWQU01000086.1"/>
</dbReference>
<dbReference type="GO" id="GO:0042802">
    <property type="term" value="F:identical protein binding"/>
    <property type="evidence" value="ECO:0007669"/>
    <property type="project" value="TreeGrafter"/>
</dbReference>
<dbReference type="Gene3D" id="3.90.1150.10">
    <property type="entry name" value="Aspartate Aminotransferase, domain 1"/>
    <property type="match status" value="1"/>
</dbReference>
<dbReference type="AlphaFoldDB" id="A0A084U2W7"/>
<dbReference type="PANTHER" id="PTHR11879:SF22">
    <property type="entry name" value="ASPARTATE AMINOTRANSFERASE, MITOCHONDRIAL"/>
    <property type="match status" value="1"/>
</dbReference>
<evidence type="ECO:0000256" key="2">
    <source>
        <dbReference type="ARBA" id="ARBA00007441"/>
    </source>
</evidence>
<dbReference type="GO" id="GO:0008483">
    <property type="term" value="F:transaminase activity"/>
    <property type="evidence" value="ECO:0007669"/>
    <property type="project" value="UniProtKB-KW"/>
</dbReference>
<dbReference type="PROSITE" id="PS00105">
    <property type="entry name" value="AA_TRANSFER_CLASS_1"/>
    <property type="match status" value="1"/>
</dbReference>
<proteinExistence type="inferred from homology"/>
<dbReference type="Gene3D" id="3.40.640.10">
    <property type="entry name" value="Type I PLP-dependent aspartate aminotransferase-like (Major domain)"/>
    <property type="match status" value="1"/>
</dbReference>
<dbReference type="InterPro" id="IPR015424">
    <property type="entry name" value="PyrdxlP-dep_Trfase"/>
</dbReference>
<sequence length="418" mass="48556">MSFINKSKKEIIYIDNVFPVFNLAKQAREKYGNKKVIDATVGTLYDENKKIVSFNTVFNSFNNDVSNATKASYTPQIDGGDEFTEITKKILFLNYDFLYDSKVVATAGGTGALFLGLNTLLDNDDCIIMPSLKWEPVKLITQENNIKVYEFDLFNKNNEFDVSNLINAIKAAANKHKKICIYLNDPLHNPTSYSMNYYEWKKLIDFLNELSRNKKIVVLNDVAYIEYAKDVYQTKQYMNLLKNLNKNIVWLFCVSYSKTLSFYGMRLGAVVIYNKDQKLVDQIYNSFKVRCRSLWGSVNHGAVETLVKLYNHNFNLYLEEKQKYIDLLEKRFKTFNYHANRVGLEVYPNDNQGFFLTIPGYIKNNKLLHQKLMDNNIFAVLYKEGIRIAICSLNMNECENLPVKIKTIIDEVIKNENK</sequence>
<evidence type="ECO:0000256" key="3">
    <source>
        <dbReference type="ARBA" id="ARBA00011738"/>
    </source>
</evidence>
<comment type="similarity">
    <text evidence="2 7">Belongs to the class-I pyridoxal-phosphate-dependent aminotransferase family.</text>
</comment>
<organism evidence="9 10">
    <name type="scientific">Malacoplasma iowae DK-CPA</name>
    <dbReference type="NCBI Taxonomy" id="1394179"/>
    <lineage>
        <taxon>Bacteria</taxon>
        <taxon>Bacillati</taxon>
        <taxon>Mycoplasmatota</taxon>
        <taxon>Mycoplasmoidales</taxon>
        <taxon>Mycoplasmoidaceae</taxon>
        <taxon>Malacoplasma</taxon>
    </lineage>
</organism>
<comment type="subunit">
    <text evidence="3">Homodimer.</text>
</comment>
<evidence type="ECO:0000256" key="4">
    <source>
        <dbReference type="ARBA" id="ARBA00022576"/>
    </source>
</evidence>
<keyword evidence="10" id="KW-1185">Reference proteome</keyword>
<keyword evidence="5 7" id="KW-0808">Transferase</keyword>
<dbReference type="PANTHER" id="PTHR11879">
    <property type="entry name" value="ASPARTATE AMINOTRANSFERASE"/>
    <property type="match status" value="1"/>
</dbReference>
<reference evidence="9 10" key="1">
    <citation type="journal article" date="2014" name="PLoS ONE">
        <title>Reduction of Hydrogen Peroxide Accumulation and Toxicity by a Catalase from Mycoplasma iowae.</title>
        <authorList>
            <person name="Pritchard R.E."/>
            <person name="Prassinos A.J."/>
            <person name="Osborne J.D."/>
            <person name="Raviv Z."/>
            <person name="Balish M.F."/>
        </authorList>
    </citation>
    <scope>NUCLEOTIDE SEQUENCE [LARGE SCALE GENOMIC DNA]</scope>
    <source>
        <strain evidence="9 10">DK-CPA</strain>
    </source>
</reference>
<keyword evidence="6" id="KW-0663">Pyridoxal phosphate</keyword>
<dbReference type="InterPro" id="IPR015422">
    <property type="entry name" value="PyrdxlP-dep_Trfase_small"/>
</dbReference>
<gene>
    <name evidence="9" type="ORF">P271_134</name>
</gene>
<dbReference type="Proteomes" id="UP000028523">
    <property type="component" value="Unassembled WGS sequence"/>
</dbReference>
<dbReference type="EC" id="2.6.1.-" evidence="7"/>
<accession>A0A084U2W7</accession>
<dbReference type="CDD" id="cd00609">
    <property type="entry name" value="AAT_like"/>
    <property type="match status" value="1"/>
</dbReference>
<dbReference type="InterPro" id="IPR004839">
    <property type="entry name" value="Aminotransferase_I/II_large"/>
</dbReference>
<dbReference type="GO" id="GO:0006520">
    <property type="term" value="P:amino acid metabolic process"/>
    <property type="evidence" value="ECO:0007669"/>
    <property type="project" value="InterPro"/>
</dbReference>
<evidence type="ECO:0000256" key="6">
    <source>
        <dbReference type="ARBA" id="ARBA00022898"/>
    </source>
</evidence>
<feature type="domain" description="Aminotransferase class I/classII large" evidence="8">
    <location>
        <begin position="41"/>
        <end position="401"/>
    </location>
</feature>
<dbReference type="InterPro" id="IPR015421">
    <property type="entry name" value="PyrdxlP-dep_Trfase_major"/>
</dbReference>
<name>A0A084U2W7_MALIO</name>
<dbReference type="InterPro" id="IPR004838">
    <property type="entry name" value="NHTrfase_class1_PyrdxlP-BS"/>
</dbReference>
<protein>
    <recommendedName>
        <fullName evidence="7">Aminotransferase</fullName>
        <ecNumber evidence="7">2.6.1.-</ecNumber>
    </recommendedName>
</protein>
<comment type="caution">
    <text evidence="9">The sequence shown here is derived from an EMBL/GenBank/DDBJ whole genome shotgun (WGS) entry which is preliminary data.</text>
</comment>
<dbReference type="InterPro" id="IPR000796">
    <property type="entry name" value="Asp_trans"/>
</dbReference>
<evidence type="ECO:0000256" key="5">
    <source>
        <dbReference type="ARBA" id="ARBA00022679"/>
    </source>
</evidence>
<dbReference type="GeneID" id="96866911"/>
<dbReference type="GO" id="GO:0030170">
    <property type="term" value="F:pyridoxal phosphate binding"/>
    <property type="evidence" value="ECO:0007669"/>
    <property type="project" value="InterPro"/>
</dbReference>
<evidence type="ECO:0000313" key="10">
    <source>
        <dbReference type="Proteomes" id="UP000028523"/>
    </source>
</evidence>